<dbReference type="CDD" id="cd17324">
    <property type="entry name" value="MFS_NepI_like"/>
    <property type="match status" value="1"/>
</dbReference>
<reference evidence="8 9" key="1">
    <citation type="submission" date="2016-10" db="EMBL/GenBank/DDBJ databases">
        <authorList>
            <person name="de Groot N.N."/>
        </authorList>
    </citation>
    <scope>NUCLEOTIDE SEQUENCE [LARGE SCALE GENOMIC DNA]</scope>
    <source>
        <strain evidence="8 9">DSM 19033</strain>
    </source>
</reference>
<dbReference type="InterPro" id="IPR020846">
    <property type="entry name" value="MFS_dom"/>
</dbReference>
<evidence type="ECO:0000313" key="9">
    <source>
        <dbReference type="Proteomes" id="UP000198850"/>
    </source>
</evidence>
<feature type="domain" description="Major facilitator superfamily (MFS) profile" evidence="7">
    <location>
        <begin position="9"/>
        <end position="392"/>
    </location>
</feature>
<keyword evidence="5 6" id="KW-0472">Membrane</keyword>
<keyword evidence="9" id="KW-1185">Reference proteome</keyword>
<evidence type="ECO:0000256" key="3">
    <source>
        <dbReference type="ARBA" id="ARBA00022692"/>
    </source>
</evidence>
<dbReference type="STRING" id="425514.SAMN05443550_104120"/>
<dbReference type="RefSeq" id="WP_090556265.1">
    <property type="nucleotide sequence ID" value="NZ_FNRA01000004.1"/>
</dbReference>
<feature type="transmembrane region" description="Helical" evidence="6">
    <location>
        <begin position="295"/>
        <end position="315"/>
    </location>
</feature>
<dbReference type="Pfam" id="PF07690">
    <property type="entry name" value="MFS_1"/>
    <property type="match status" value="1"/>
</dbReference>
<feature type="transmembrane region" description="Helical" evidence="6">
    <location>
        <begin position="367"/>
        <end position="386"/>
    </location>
</feature>
<dbReference type="InterPro" id="IPR036259">
    <property type="entry name" value="MFS_trans_sf"/>
</dbReference>
<feature type="transmembrane region" description="Helical" evidence="6">
    <location>
        <begin position="336"/>
        <end position="361"/>
    </location>
</feature>
<dbReference type="GO" id="GO:0005886">
    <property type="term" value="C:plasma membrane"/>
    <property type="evidence" value="ECO:0007669"/>
    <property type="project" value="UniProtKB-SubCell"/>
</dbReference>
<feature type="transmembrane region" description="Helical" evidence="6">
    <location>
        <begin position="241"/>
        <end position="259"/>
    </location>
</feature>
<dbReference type="GO" id="GO:0022857">
    <property type="term" value="F:transmembrane transporter activity"/>
    <property type="evidence" value="ECO:0007669"/>
    <property type="project" value="InterPro"/>
</dbReference>
<feature type="transmembrane region" description="Helical" evidence="6">
    <location>
        <begin position="161"/>
        <end position="183"/>
    </location>
</feature>
<dbReference type="Proteomes" id="UP000198850">
    <property type="component" value="Unassembled WGS sequence"/>
</dbReference>
<dbReference type="OrthoDB" id="9788453at2"/>
<dbReference type="EMBL" id="FNRA01000004">
    <property type="protein sequence ID" value="SEA62015.1"/>
    <property type="molecule type" value="Genomic_DNA"/>
</dbReference>
<dbReference type="SUPFAM" id="SSF103473">
    <property type="entry name" value="MFS general substrate transporter"/>
    <property type="match status" value="1"/>
</dbReference>
<name>A0A1H4CNJ7_9SPHI</name>
<dbReference type="PANTHER" id="PTHR43124:SF10">
    <property type="entry name" value="PURINE EFFLUX PUMP PBUE"/>
    <property type="match status" value="1"/>
</dbReference>
<feature type="transmembrane region" description="Helical" evidence="6">
    <location>
        <begin position="271"/>
        <end position="289"/>
    </location>
</feature>
<evidence type="ECO:0000259" key="7">
    <source>
        <dbReference type="PROSITE" id="PS50850"/>
    </source>
</evidence>
<dbReference type="InterPro" id="IPR050189">
    <property type="entry name" value="MFS_Efflux_Transporters"/>
</dbReference>
<evidence type="ECO:0000313" key="8">
    <source>
        <dbReference type="EMBL" id="SEA62015.1"/>
    </source>
</evidence>
<keyword evidence="2" id="KW-1003">Cell membrane</keyword>
<feature type="transmembrane region" description="Helical" evidence="6">
    <location>
        <begin position="204"/>
        <end position="226"/>
    </location>
</feature>
<evidence type="ECO:0000256" key="6">
    <source>
        <dbReference type="SAM" id="Phobius"/>
    </source>
</evidence>
<evidence type="ECO:0000256" key="1">
    <source>
        <dbReference type="ARBA" id="ARBA00004651"/>
    </source>
</evidence>
<keyword evidence="4 6" id="KW-1133">Transmembrane helix</keyword>
<protein>
    <submittedName>
        <fullName evidence="8">MFS transporter, DHA1 family, inner membrane transport protein</fullName>
    </submittedName>
</protein>
<evidence type="ECO:0000256" key="5">
    <source>
        <dbReference type="ARBA" id="ARBA00023136"/>
    </source>
</evidence>
<organism evidence="8 9">
    <name type="scientific">Pedobacter hartonius</name>
    <dbReference type="NCBI Taxonomy" id="425514"/>
    <lineage>
        <taxon>Bacteria</taxon>
        <taxon>Pseudomonadati</taxon>
        <taxon>Bacteroidota</taxon>
        <taxon>Sphingobacteriia</taxon>
        <taxon>Sphingobacteriales</taxon>
        <taxon>Sphingobacteriaceae</taxon>
        <taxon>Pedobacter</taxon>
    </lineage>
</organism>
<keyword evidence="3 6" id="KW-0812">Transmembrane</keyword>
<evidence type="ECO:0000256" key="2">
    <source>
        <dbReference type="ARBA" id="ARBA00022475"/>
    </source>
</evidence>
<dbReference type="PROSITE" id="PS50850">
    <property type="entry name" value="MFS"/>
    <property type="match status" value="1"/>
</dbReference>
<dbReference type="InterPro" id="IPR011701">
    <property type="entry name" value="MFS"/>
</dbReference>
<dbReference type="PANTHER" id="PTHR43124">
    <property type="entry name" value="PURINE EFFLUX PUMP PBUE"/>
    <property type="match status" value="1"/>
</dbReference>
<sequence>MQNEKFNSKIFVLTLATFAVGTETHVFSGLLTKLAEDMHVSISTAGQLSSSFAIAYALSAPFMGGFAARFERKQVLITALTVLAAINFIAAEMTNFDSLIAVRIAGGIVASLITPVATASASALAHDKHRGKALAFVLGGITLSFVLGIPIGNLIGSAFSWRATFVFSGMLILSAAIAVAFMLPKVPNTDHRGIKSFSVIKQPAVYSNLLLTMITYLATFSLVAYLSPVAKQVAGIEGGKISLLQFTIGAGSVLGIIIGGKLADHRFTSKVLKIGFFFLSFILLLFSLLMLKVIALGSIGNAFFLGIIFFAGASAQSSLNPIIQGRLVGAAPNNRNVVLAFNGSMIFLGQGCGAALGGLVISHVGLSYLGITGCLIAFIGFLLTFITQTKTASAISLNS</sequence>
<dbReference type="Gene3D" id="1.20.1250.20">
    <property type="entry name" value="MFS general substrate transporter like domains"/>
    <property type="match status" value="1"/>
</dbReference>
<feature type="transmembrane region" description="Helical" evidence="6">
    <location>
        <begin position="133"/>
        <end position="155"/>
    </location>
</feature>
<proteinExistence type="predicted"/>
<comment type="subcellular location">
    <subcellularLocation>
        <location evidence="1">Cell membrane</location>
        <topology evidence="1">Multi-pass membrane protein</topology>
    </subcellularLocation>
</comment>
<accession>A0A1H4CNJ7</accession>
<feature type="transmembrane region" description="Helical" evidence="6">
    <location>
        <begin position="75"/>
        <end position="94"/>
    </location>
</feature>
<feature type="transmembrane region" description="Helical" evidence="6">
    <location>
        <begin position="48"/>
        <end position="68"/>
    </location>
</feature>
<dbReference type="AlphaFoldDB" id="A0A1H4CNJ7"/>
<evidence type="ECO:0000256" key="4">
    <source>
        <dbReference type="ARBA" id="ARBA00022989"/>
    </source>
</evidence>
<gene>
    <name evidence="8" type="ORF">SAMN05443550_104120</name>
</gene>
<feature type="transmembrane region" description="Helical" evidence="6">
    <location>
        <begin position="100"/>
        <end position="121"/>
    </location>
</feature>